<organism evidence="1 2">
    <name type="scientific">Dolichospermum circinale CS-537/01</name>
    <dbReference type="NCBI Taxonomy" id="3021739"/>
    <lineage>
        <taxon>Bacteria</taxon>
        <taxon>Bacillati</taxon>
        <taxon>Cyanobacteriota</taxon>
        <taxon>Cyanophyceae</taxon>
        <taxon>Nostocales</taxon>
        <taxon>Aphanizomenonaceae</taxon>
        <taxon>Dolichospermum</taxon>
        <taxon>Dolichospermum circinale</taxon>
    </lineage>
</organism>
<dbReference type="RefSeq" id="WP_271806038.1">
    <property type="nucleotide sequence ID" value="NZ_JAQMTU010000109.1"/>
</dbReference>
<gene>
    <name evidence="1" type="ORF">PN492_17195</name>
</gene>
<sequence length="47" mass="5075">MAMATPAAGIALYPPEAIAHITLPFYVKSQITEAIPVRVALYFINLS</sequence>
<dbReference type="EMBL" id="JAQMTU010000109">
    <property type="protein sequence ID" value="MDB9488262.1"/>
    <property type="molecule type" value="Genomic_DNA"/>
</dbReference>
<name>A0ABT5AAR8_9CYAN</name>
<proteinExistence type="predicted"/>
<comment type="caution">
    <text evidence="1">The sequence shown here is derived from an EMBL/GenBank/DDBJ whole genome shotgun (WGS) entry which is preliminary data.</text>
</comment>
<protein>
    <submittedName>
        <fullName evidence="1">Uncharacterized protein</fullName>
    </submittedName>
</protein>
<accession>A0ABT5AAR8</accession>
<evidence type="ECO:0000313" key="1">
    <source>
        <dbReference type="EMBL" id="MDB9488262.1"/>
    </source>
</evidence>
<keyword evidence="2" id="KW-1185">Reference proteome</keyword>
<dbReference type="Proteomes" id="UP001212123">
    <property type="component" value="Unassembled WGS sequence"/>
</dbReference>
<evidence type="ECO:0000313" key="2">
    <source>
        <dbReference type="Proteomes" id="UP001212123"/>
    </source>
</evidence>
<reference evidence="1 2" key="1">
    <citation type="submission" date="2023-01" db="EMBL/GenBank/DDBJ databases">
        <title>Genomes from the Australian National Cyanobacteria Reference Collection.</title>
        <authorList>
            <person name="Willis A."/>
            <person name="Lee E.M.F."/>
        </authorList>
    </citation>
    <scope>NUCLEOTIDE SEQUENCE [LARGE SCALE GENOMIC DNA]</scope>
    <source>
        <strain evidence="1 2">CS-537/01</strain>
    </source>
</reference>